<feature type="transmembrane region" description="Helical" evidence="1">
    <location>
        <begin position="87"/>
        <end position="108"/>
    </location>
</feature>
<keyword evidence="3" id="KW-0378">Hydrolase</keyword>
<dbReference type="GO" id="GO:0004175">
    <property type="term" value="F:endopeptidase activity"/>
    <property type="evidence" value="ECO:0007669"/>
    <property type="project" value="UniProtKB-ARBA"/>
</dbReference>
<dbReference type="GO" id="GO:0080120">
    <property type="term" value="P:CAAX-box protein maturation"/>
    <property type="evidence" value="ECO:0007669"/>
    <property type="project" value="UniProtKB-ARBA"/>
</dbReference>
<keyword evidence="4" id="KW-1185">Reference proteome</keyword>
<evidence type="ECO:0000313" key="3">
    <source>
        <dbReference type="EMBL" id="PWK28572.1"/>
    </source>
</evidence>
<feature type="transmembrane region" description="Helical" evidence="1">
    <location>
        <begin position="168"/>
        <end position="187"/>
    </location>
</feature>
<feature type="transmembrane region" description="Helical" evidence="1">
    <location>
        <begin position="223"/>
        <end position="246"/>
    </location>
</feature>
<dbReference type="GO" id="GO:0006508">
    <property type="term" value="P:proteolysis"/>
    <property type="evidence" value="ECO:0007669"/>
    <property type="project" value="UniProtKB-KW"/>
</dbReference>
<feature type="transmembrane region" description="Helical" evidence="1">
    <location>
        <begin position="138"/>
        <end position="156"/>
    </location>
</feature>
<dbReference type="RefSeq" id="WP_109741555.1">
    <property type="nucleotide sequence ID" value="NZ_QGGO01000003.1"/>
</dbReference>
<gene>
    <name evidence="3" type="ORF">LV89_00776</name>
</gene>
<keyword evidence="1" id="KW-0472">Membrane</keyword>
<evidence type="ECO:0000256" key="1">
    <source>
        <dbReference type="SAM" id="Phobius"/>
    </source>
</evidence>
<dbReference type="InterPro" id="IPR003675">
    <property type="entry name" value="Rce1/LyrA-like_dom"/>
</dbReference>
<evidence type="ECO:0000313" key="4">
    <source>
        <dbReference type="Proteomes" id="UP000245489"/>
    </source>
</evidence>
<keyword evidence="1" id="KW-0812">Transmembrane</keyword>
<accession>A0A316ECG7</accession>
<sequence>MELTFTPANVSWNRPKSEYKKMAQEFLNYIKNPSYVFEESTMPLQLKIASIKQLLKFKLSLLPIIFLVIFITKKLTGAESVAWDKNWTNYLMIVAFAPIFEELTFRYALRCSKTAIAVMILMVVWLIVKFTVKSNQDIAFIVGITFSLIPVIRLAIKPFDNQLEKQWIRFFPFIFHFSAIIFGLMHLTNFEHINNYFLAIPLVCSQFVSGYVLGFVRMKFGLFYSMGLHAVWNFIASFPILIMLIAKLF</sequence>
<dbReference type="EMBL" id="QGGO01000003">
    <property type="protein sequence ID" value="PWK28572.1"/>
    <property type="molecule type" value="Genomic_DNA"/>
</dbReference>
<keyword evidence="1" id="KW-1133">Transmembrane helix</keyword>
<feature type="transmembrane region" description="Helical" evidence="1">
    <location>
        <begin position="115"/>
        <end position="132"/>
    </location>
</feature>
<name>A0A316ECG7_9BACT</name>
<comment type="caution">
    <text evidence="3">The sequence shown here is derived from an EMBL/GenBank/DDBJ whole genome shotgun (WGS) entry which is preliminary data.</text>
</comment>
<protein>
    <submittedName>
        <fullName evidence="3">CAAX prenyl protease-like protein</fullName>
    </submittedName>
</protein>
<evidence type="ECO:0000259" key="2">
    <source>
        <dbReference type="Pfam" id="PF02517"/>
    </source>
</evidence>
<dbReference type="Pfam" id="PF02517">
    <property type="entry name" value="Rce1-like"/>
    <property type="match status" value="1"/>
</dbReference>
<reference evidence="3 4" key="1">
    <citation type="submission" date="2018-05" db="EMBL/GenBank/DDBJ databases">
        <title>Genomic Encyclopedia of Archaeal and Bacterial Type Strains, Phase II (KMG-II): from individual species to whole genera.</title>
        <authorList>
            <person name="Goeker M."/>
        </authorList>
    </citation>
    <scope>NUCLEOTIDE SEQUENCE [LARGE SCALE GENOMIC DNA]</scope>
    <source>
        <strain evidence="3 4">DSM 22214</strain>
    </source>
</reference>
<feature type="transmembrane region" description="Helical" evidence="1">
    <location>
        <begin position="57"/>
        <end position="75"/>
    </location>
</feature>
<dbReference type="OrthoDB" id="952955at2"/>
<dbReference type="Proteomes" id="UP000245489">
    <property type="component" value="Unassembled WGS sequence"/>
</dbReference>
<proteinExistence type="predicted"/>
<feature type="domain" description="CAAX prenyl protease 2/Lysostaphin resistance protein A-like" evidence="2">
    <location>
        <begin position="86"/>
        <end position="235"/>
    </location>
</feature>
<organism evidence="3 4">
    <name type="scientific">Arcicella aurantiaca</name>
    <dbReference type="NCBI Taxonomy" id="591202"/>
    <lineage>
        <taxon>Bacteria</taxon>
        <taxon>Pseudomonadati</taxon>
        <taxon>Bacteroidota</taxon>
        <taxon>Cytophagia</taxon>
        <taxon>Cytophagales</taxon>
        <taxon>Flectobacillaceae</taxon>
        <taxon>Arcicella</taxon>
    </lineage>
</organism>
<keyword evidence="3" id="KW-0645">Protease</keyword>
<feature type="transmembrane region" description="Helical" evidence="1">
    <location>
        <begin position="193"/>
        <end position="216"/>
    </location>
</feature>
<dbReference type="AlphaFoldDB" id="A0A316ECG7"/>